<protein>
    <submittedName>
        <fullName evidence="3">Uncharacterized protein</fullName>
    </submittedName>
</protein>
<reference evidence="3" key="1">
    <citation type="journal article" date="2021" name="Proc. Natl. Acad. Sci. U.S.A.">
        <title>A Catalog of Tens of Thousands of Viruses from Human Metagenomes Reveals Hidden Associations with Chronic Diseases.</title>
        <authorList>
            <person name="Tisza M.J."/>
            <person name="Buck C.B."/>
        </authorList>
    </citation>
    <scope>NUCLEOTIDE SEQUENCE</scope>
    <source>
        <strain evidence="3">CtHMI2</strain>
    </source>
</reference>
<evidence type="ECO:0000313" key="3">
    <source>
        <dbReference type="EMBL" id="DAD82474.1"/>
    </source>
</evidence>
<feature type="region of interest" description="Disordered" evidence="2">
    <location>
        <begin position="137"/>
        <end position="169"/>
    </location>
</feature>
<keyword evidence="1" id="KW-0175">Coiled coil</keyword>
<feature type="coiled-coil region" evidence="1">
    <location>
        <begin position="95"/>
        <end position="129"/>
    </location>
</feature>
<name>A0A8S5MJQ3_9CAUD</name>
<evidence type="ECO:0000256" key="1">
    <source>
        <dbReference type="SAM" id="Coils"/>
    </source>
</evidence>
<proteinExistence type="predicted"/>
<dbReference type="EMBL" id="BK014919">
    <property type="protein sequence ID" value="DAD82474.1"/>
    <property type="molecule type" value="Genomic_DNA"/>
</dbReference>
<evidence type="ECO:0000256" key="2">
    <source>
        <dbReference type="SAM" id="MobiDB-lite"/>
    </source>
</evidence>
<organism evidence="3">
    <name type="scientific">Siphoviridae sp. ctHMI2</name>
    <dbReference type="NCBI Taxonomy" id="2826231"/>
    <lineage>
        <taxon>Viruses</taxon>
        <taxon>Duplodnaviria</taxon>
        <taxon>Heunggongvirae</taxon>
        <taxon>Uroviricota</taxon>
        <taxon>Caudoviricetes</taxon>
    </lineage>
</organism>
<feature type="compositionally biased region" description="Basic and acidic residues" evidence="2">
    <location>
        <begin position="141"/>
        <end position="156"/>
    </location>
</feature>
<sequence length="169" mass="18880">MIMRVKTEKEGRTKDVGLLDVTPENFIVPKGEEHFYHCRIEVVKFNQETGERISRPRMQVFGKKFFETFGLHNLRKMGYRVDIMHDPNVWAAANKEKIEASNQAKAEAAAEAEAAAKAAEREQMKAEIIAELTATGVIPAEPKKAGRKPKAEKTAEEAAGDSPENNENV</sequence>
<accession>A0A8S5MJQ3</accession>